<dbReference type="PANTHER" id="PTHR23089">
    <property type="entry name" value="HISTIDINE TRIAD HIT PROTEIN"/>
    <property type="match status" value="1"/>
</dbReference>
<dbReference type="AlphaFoldDB" id="X1FRL3"/>
<dbReference type="PROSITE" id="PS51084">
    <property type="entry name" value="HIT_2"/>
    <property type="match status" value="1"/>
</dbReference>
<protein>
    <recommendedName>
        <fullName evidence="1">HIT domain-containing protein</fullName>
    </recommendedName>
</protein>
<proteinExistence type="predicted"/>
<dbReference type="SUPFAM" id="SSF54197">
    <property type="entry name" value="HIT-like"/>
    <property type="match status" value="1"/>
</dbReference>
<reference evidence="2" key="1">
    <citation type="journal article" date="2014" name="Front. Microbiol.">
        <title>High frequency of phylogenetically diverse reductive dehalogenase-homologous genes in deep subseafloor sedimentary metagenomes.</title>
        <authorList>
            <person name="Kawai M."/>
            <person name="Futagami T."/>
            <person name="Toyoda A."/>
            <person name="Takaki Y."/>
            <person name="Nishi S."/>
            <person name="Hori S."/>
            <person name="Arai W."/>
            <person name="Tsubouchi T."/>
            <person name="Morono Y."/>
            <person name="Uchiyama I."/>
            <person name="Ito T."/>
            <person name="Fujiyama A."/>
            <person name="Inagaki F."/>
            <person name="Takami H."/>
        </authorList>
    </citation>
    <scope>NUCLEOTIDE SEQUENCE</scope>
    <source>
        <strain evidence="2">Expedition CK06-06</strain>
    </source>
</reference>
<accession>X1FRL3</accession>
<dbReference type="InterPro" id="IPR036265">
    <property type="entry name" value="HIT-like_sf"/>
</dbReference>
<dbReference type="GO" id="GO:0003824">
    <property type="term" value="F:catalytic activity"/>
    <property type="evidence" value="ECO:0007669"/>
    <property type="project" value="InterPro"/>
</dbReference>
<name>X1FRL3_9ZZZZ</name>
<sequence length="55" mass="6157">MDCIFCQIIAGKVPSEIIYQDEAVIAFRDINPQAPTHLVIIPKRHIPSLVQLTEA</sequence>
<dbReference type="Gene3D" id="3.30.428.10">
    <property type="entry name" value="HIT-like"/>
    <property type="match status" value="1"/>
</dbReference>
<dbReference type="InterPro" id="IPR011146">
    <property type="entry name" value="HIT-like"/>
</dbReference>
<evidence type="ECO:0000259" key="1">
    <source>
        <dbReference type="PROSITE" id="PS51084"/>
    </source>
</evidence>
<gene>
    <name evidence="2" type="ORF">S03H2_21747</name>
</gene>
<dbReference type="PRINTS" id="PR00332">
    <property type="entry name" value="HISTRIAD"/>
</dbReference>
<dbReference type="InterPro" id="IPR001310">
    <property type="entry name" value="Histidine_triad_HIT"/>
</dbReference>
<dbReference type="Pfam" id="PF11969">
    <property type="entry name" value="DcpS_C"/>
    <property type="match status" value="1"/>
</dbReference>
<organism evidence="2">
    <name type="scientific">marine sediment metagenome</name>
    <dbReference type="NCBI Taxonomy" id="412755"/>
    <lineage>
        <taxon>unclassified sequences</taxon>
        <taxon>metagenomes</taxon>
        <taxon>ecological metagenomes</taxon>
    </lineage>
</organism>
<dbReference type="EMBL" id="BARU01011614">
    <property type="protein sequence ID" value="GAH31964.1"/>
    <property type="molecule type" value="Genomic_DNA"/>
</dbReference>
<feature type="non-terminal residue" evidence="2">
    <location>
        <position position="55"/>
    </location>
</feature>
<evidence type="ECO:0000313" key="2">
    <source>
        <dbReference type="EMBL" id="GAH31964.1"/>
    </source>
</evidence>
<comment type="caution">
    <text evidence="2">The sequence shown here is derived from an EMBL/GenBank/DDBJ whole genome shotgun (WGS) entry which is preliminary data.</text>
</comment>
<feature type="domain" description="HIT" evidence="1">
    <location>
        <begin position="4"/>
        <end position="55"/>
    </location>
</feature>